<feature type="transmembrane region" description="Helical" evidence="7">
    <location>
        <begin position="156"/>
        <end position="189"/>
    </location>
</feature>
<comment type="caution">
    <text evidence="8">The sequence shown here is derived from an EMBL/GenBank/DDBJ whole genome shotgun (WGS) entry which is preliminary data.</text>
</comment>
<dbReference type="Pfam" id="PF00953">
    <property type="entry name" value="Glycos_transf_4"/>
    <property type="match status" value="1"/>
</dbReference>
<feature type="transmembrane region" description="Helical" evidence="7">
    <location>
        <begin position="107"/>
        <end position="136"/>
    </location>
</feature>
<dbReference type="InterPro" id="IPR000715">
    <property type="entry name" value="Glycosyl_transferase_4"/>
</dbReference>
<evidence type="ECO:0000256" key="2">
    <source>
        <dbReference type="ARBA" id="ARBA00022475"/>
    </source>
</evidence>
<reference evidence="9" key="1">
    <citation type="journal article" date="2020" name="bioRxiv">
        <title>A rank-normalized archaeal taxonomy based on genome phylogeny resolves widespread incomplete and uneven classifications.</title>
        <authorList>
            <person name="Rinke C."/>
            <person name="Chuvochina M."/>
            <person name="Mussig A.J."/>
            <person name="Chaumeil P.-A."/>
            <person name="Waite D.W."/>
            <person name="Whitman W.B."/>
            <person name="Parks D.H."/>
            <person name="Hugenholtz P."/>
        </authorList>
    </citation>
    <scope>NUCLEOTIDE SEQUENCE [LARGE SCALE GENOMIC DNA]</scope>
</reference>
<evidence type="ECO:0000313" key="9">
    <source>
        <dbReference type="Proteomes" id="UP000527315"/>
    </source>
</evidence>
<evidence type="ECO:0008006" key="10">
    <source>
        <dbReference type="Google" id="ProtNLM"/>
    </source>
</evidence>
<keyword evidence="3" id="KW-0808">Transferase</keyword>
<evidence type="ECO:0000256" key="7">
    <source>
        <dbReference type="SAM" id="Phobius"/>
    </source>
</evidence>
<dbReference type="AlphaFoldDB" id="A0A7J4KTJ2"/>
<dbReference type="GO" id="GO:0005886">
    <property type="term" value="C:plasma membrane"/>
    <property type="evidence" value="ECO:0007669"/>
    <property type="project" value="UniProtKB-SubCell"/>
</dbReference>
<name>A0A7J4KTJ2_9ARCH</name>
<evidence type="ECO:0000256" key="4">
    <source>
        <dbReference type="ARBA" id="ARBA00022692"/>
    </source>
</evidence>
<dbReference type="Proteomes" id="UP000527315">
    <property type="component" value="Unassembled WGS sequence"/>
</dbReference>
<dbReference type="GO" id="GO:0071555">
    <property type="term" value="P:cell wall organization"/>
    <property type="evidence" value="ECO:0007669"/>
    <property type="project" value="TreeGrafter"/>
</dbReference>
<dbReference type="GO" id="GO:0016780">
    <property type="term" value="F:phosphotransferase activity, for other substituted phosphate groups"/>
    <property type="evidence" value="ECO:0007669"/>
    <property type="project" value="InterPro"/>
</dbReference>
<evidence type="ECO:0000256" key="3">
    <source>
        <dbReference type="ARBA" id="ARBA00022679"/>
    </source>
</evidence>
<dbReference type="EMBL" id="DUFJ01000077">
    <property type="protein sequence ID" value="HIH33313.1"/>
    <property type="molecule type" value="Genomic_DNA"/>
</dbReference>
<feature type="transmembrane region" description="Helical" evidence="7">
    <location>
        <begin position="6"/>
        <end position="22"/>
    </location>
</feature>
<protein>
    <recommendedName>
        <fullName evidence="10">Glycosyl transferase family 4</fullName>
    </recommendedName>
</protein>
<comment type="subcellular location">
    <subcellularLocation>
        <location evidence="1">Cell membrane</location>
        <topology evidence="1">Multi-pass membrane protein</topology>
    </subcellularLocation>
</comment>
<feature type="transmembrane region" description="Helical" evidence="7">
    <location>
        <begin position="290"/>
        <end position="308"/>
    </location>
</feature>
<evidence type="ECO:0000256" key="5">
    <source>
        <dbReference type="ARBA" id="ARBA00022989"/>
    </source>
</evidence>
<evidence type="ECO:0000313" key="8">
    <source>
        <dbReference type="EMBL" id="HIH33313.1"/>
    </source>
</evidence>
<dbReference type="GO" id="GO:0044038">
    <property type="term" value="P:cell wall macromolecule biosynthetic process"/>
    <property type="evidence" value="ECO:0007669"/>
    <property type="project" value="TreeGrafter"/>
</dbReference>
<keyword evidence="4 7" id="KW-0812">Transmembrane</keyword>
<proteinExistence type="predicted"/>
<feature type="transmembrane region" description="Helical" evidence="7">
    <location>
        <begin position="201"/>
        <end position="228"/>
    </location>
</feature>
<evidence type="ECO:0000256" key="6">
    <source>
        <dbReference type="ARBA" id="ARBA00023136"/>
    </source>
</evidence>
<evidence type="ECO:0000256" key="1">
    <source>
        <dbReference type="ARBA" id="ARBA00004651"/>
    </source>
</evidence>
<feature type="transmembrane region" description="Helical" evidence="7">
    <location>
        <begin position="42"/>
        <end position="61"/>
    </location>
</feature>
<dbReference type="PANTHER" id="PTHR22926">
    <property type="entry name" value="PHOSPHO-N-ACETYLMURAMOYL-PENTAPEPTIDE-TRANSFERASE"/>
    <property type="match status" value="1"/>
</dbReference>
<keyword evidence="5 7" id="KW-1133">Transmembrane helix</keyword>
<keyword evidence="2" id="KW-1003">Cell membrane</keyword>
<dbReference type="PANTHER" id="PTHR22926:SF3">
    <property type="entry name" value="UNDECAPRENYL-PHOSPHATE ALPHA-N-ACETYLGLUCOSAMINYL 1-PHOSPHATE TRANSFERASE"/>
    <property type="match status" value="1"/>
</dbReference>
<organism evidence="8 9">
    <name type="scientific">Candidatus Iainarchaeum sp</name>
    <dbReference type="NCBI Taxonomy" id="3101447"/>
    <lineage>
        <taxon>Archaea</taxon>
        <taxon>Candidatus Iainarchaeota</taxon>
        <taxon>Candidatus Iainarchaeia</taxon>
        <taxon>Candidatus Iainarchaeales</taxon>
        <taxon>Candidatus Iainarchaeaceae</taxon>
        <taxon>Candidatus Iainarchaeum</taxon>
    </lineage>
</organism>
<gene>
    <name evidence="8" type="ORF">HA227_03595</name>
</gene>
<accession>A0A7J4KTJ2</accession>
<feature type="transmembrane region" description="Helical" evidence="7">
    <location>
        <begin position="67"/>
        <end position="86"/>
    </location>
</feature>
<keyword evidence="6 7" id="KW-0472">Membrane</keyword>
<sequence length="314" mass="34912">MNSMIAFYALVFFASMLCVFAWSKLNRRIFGIDINKLSQPKISESTGIVLLIPLWLAIAYFETQAFNIDFIAFGLMVSAFALIGFLDDTKHKWKTKAMPWASRALMIAIVSLIFAWIFAPSIWWIIPIALFIAGLASFQNTFAGLNGWQGGSGFIIAIAVSILLAGSAFFQLSIVLAAIILGFLAWNYYPARVLEGDSGTLLIGSAIAGLLVMNASIELMAFSLLLYIPHVVDFFFLKLLTNKKDPSQQKQRPYKLLKSGKLAIPEYPDGRERLDFAKLVIKVFGPLREWQIVLVIWIVVAANAGFWLKVSGIL</sequence>